<sequence>MNAHHPNYAALRDVVNFVEYRLREESERTGRCTTISFPSFSAPAHILIILRDPHYSVYKYISLPSLEFEDLNELEVLLRDSTISSPPRDGKFLEITLSNPMFRSILSRPVATRAPDFRTLVLQNVAIIDLQLWSDVLEPFVRLAFSDVNQIILFGPGRISVPTCWARNVTSLKFSNVSMSRDTLYQIIYSCLKLDILILGHIRLTVTEAAAGTAVLAANHVHDLEELSLFNFPDAHMADFLKLILKSSRVKISVRSLRKLIIVMDPALNSVLTADLKHELAALLRDNLFRRSGEAPSKLKELRVVCEAFDGYSLRQCTAPGITRDFDTALQAIESDFGPLGEADDADSTVGSDSRWPTYTCLAGYRLLYKRKYAEGTGGFRWSNYGKV</sequence>
<gene>
    <name evidence="1" type="ORF">EV421DRAFT_1973692</name>
</gene>
<dbReference type="Proteomes" id="UP001175226">
    <property type="component" value="Unassembled WGS sequence"/>
</dbReference>
<evidence type="ECO:0000313" key="1">
    <source>
        <dbReference type="EMBL" id="KAK0437638.1"/>
    </source>
</evidence>
<evidence type="ECO:0008006" key="3">
    <source>
        <dbReference type="Google" id="ProtNLM"/>
    </source>
</evidence>
<dbReference type="EMBL" id="JAUEPT010000047">
    <property type="protein sequence ID" value="KAK0437638.1"/>
    <property type="molecule type" value="Genomic_DNA"/>
</dbReference>
<name>A0AA39JBG8_9AGAR</name>
<comment type="caution">
    <text evidence="1">The sequence shown here is derived from an EMBL/GenBank/DDBJ whole genome shotgun (WGS) entry which is preliminary data.</text>
</comment>
<protein>
    <recommendedName>
        <fullName evidence="3">F-box domain-containing protein</fullName>
    </recommendedName>
</protein>
<dbReference type="AlphaFoldDB" id="A0AA39JBG8"/>
<accession>A0AA39JBG8</accession>
<evidence type="ECO:0000313" key="2">
    <source>
        <dbReference type="Proteomes" id="UP001175226"/>
    </source>
</evidence>
<keyword evidence="2" id="KW-1185">Reference proteome</keyword>
<proteinExistence type="predicted"/>
<organism evidence="1 2">
    <name type="scientific">Armillaria borealis</name>
    <dbReference type="NCBI Taxonomy" id="47425"/>
    <lineage>
        <taxon>Eukaryota</taxon>
        <taxon>Fungi</taxon>
        <taxon>Dikarya</taxon>
        <taxon>Basidiomycota</taxon>
        <taxon>Agaricomycotina</taxon>
        <taxon>Agaricomycetes</taxon>
        <taxon>Agaricomycetidae</taxon>
        <taxon>Agaricales</taxon>
        <taxon>Marasmiineae</taxon>
        <taxon>Physalacriaceae</taxon>
        <taxon>Armillaria</taxon>
    </lineage>
</organism>
<reference evidence="1" key="1">
    <citation type="submission" date="2023-06" db="EMBL/GenBank/DDBJ databases">
        <authorList>
            <consortium name="Lawrence Berkeley National Laboratory"/>
            <person name="Ahrendt S."/>
            <person name="Sahu N."/>
            <person name="Indic B."/>
            <person name="Wong-Bajracharya J."/>
            <person name="Merenyi Z."/>
            <person name="Ke H.-M."/>
            <person name="Monk M."/>
            <person name="Kocsube S."/>
            <person name="Drula E."/>
            <person name="Lipzen A."/>
            <person name="Balint B."/>
            <person name="Henrissat B."/>
            <person name="Andreopoulos B."/>
            <person name="Martin F.M."/>
            <person name="Harder C.B."/>
            <person name="Rigling D."/>
            <person name="Ford K.L."/>
            <person name="Foster G.D."/>
            <person name="Pangilinan J."/>
            <person name="Papanicolaou A."/>
            <person name="Barry K."/>
            <person name="LaButti K."/>
            <person name="Viragh M."/>
            <person name="Koriabine M."/>
            <person name="Yan M."/>
            <person name="Riley R."/>
            <person name="Champramary S."/>
            <person name="Plett K.L."/>
            <person name="Tsai I.J."/>
            <person name="Slot J."/>
            <person name="Sipos G."/>
            <person name="Plett J."/>
            <person name="Nagy L.G."/>
            <person name="Grigoriev I.V."/>
        </authorList>
    </citation>
    <scope>NUCLEOTIDE SEQUENCE</scope>
    <source>
        <strain evidence="1">FPL87.14</strain>
    </source>
</reference>